<dbReference type="PANTHER" id="PTHR12289">
    <property type="entry name" value="METAXIN RELATED"/>
    <property type="match status" value="1"/>
</dbReference>
<dbReference type="Gene3D" id="1.20.1050.10">
    <property type="match status" value="1"/>
</dbReference>
<feature type="domain" description="Metaxin glutathione S-transferase" evidence="1">
    <location>
        <begin position="163"/>
        <end position="225"/>
    </location>
</feature>
<comment type="caution">
    <text evidence="3">The sequence shown here is derived from an EMBL/GenBank/DDBJ whole genome shotgun (WGS) entry which is preliminary data.</text>
</comment>
<dbReference type="InterPro" id="IPR036282">
    <property type="entry name" value="Glutathione-S-Trfase_C_sf"/>
</dbReference>
<proteinExistence type="predicted"/>
<name>A0ABW2QUQ5_9NEIS</name>
<dbReference type="SFLD" id="SFLDG01180">
    <property type="entry name" value="SUF1"/>
    <property type="match status" value="1"/>
</dbReference>
<gene>
    <name evidence="3" type="ORF">ACFQNF_06175</name>
</gene>
<dbReference type="PANTHER" id="PTHR12289:SF41">
    <property type="entry name" value="FAILED AXON CONNECTIONS-RELATED"/>
    <property type="match status" value="1"/>
</dbReference>
<dbReference type="SFLD" id="SFLDS00019">
    <property type="entry name" value="Glutathione_Transferase_(cytos"/>
    <property type="match status" value="1"/>
</dbReference>
<evidence type="ECO:0000313" key="3">
    <source>
        <dbReference type="EMBL" id="MFC7419462.1"/>
    </source>
</evidence>
<feature type="domain" description="Thioredoxin-like fold" evidence="2">
    <location>
        <begin position="18"/>
        <end position="113"/>
    </location>
</feature>
<protein>
    <submittedName>
        <fullName evidence="3">Glutathione S-transferase family protein</fullName>
    </submittedName>
</protein>
<accession>A0ABW2QUQ5</accession>
<dbReference type="SUPFAM" id="SSF52833">
    <property type="entry name" value="Thioredoxin-like"/>
    <property type="match status" value="1"/>
</dbReference>
<reference evidence="4" key="1">
    <citation type="journal article" date="2019" name="Int. J. Syst. Evol. Microbiol.">
        <title>The Global Catalogue of Microorganisms (GCM) 10K type strain sequencing project: providing services to taxonomists for standard genome sequencing and annotation.</title>
        <authorList>
            <consortium name="The Broad Institute Genomics Platform"/>
            <consortium name="The Broad Institute Genome Sequencing Center for Infectious Disease"/>
            <person name="Wu L."/>
            <person name="Ma J."/>
        </authorList>
    </citation>
    <scope>NUCLEOTIDE SEQUENCE [LARGE SCALE GENOMIC DNA]</scope>
    <source>
        <strain evidence="4">CCUG 62945</strain>
    </source>
</reference>
<dbReference type="InterPro" id="IPR050931">
    <property type="entry name" value="Mito_Protein_Transport_Metaxin"/>
</dbReference>
<dbReference type="Gene3D" id="3.40.30.10">
    <property type="entry name" value="Glutaredoxin"/>
    <property type="match status" value="1"/>
</dbReference>
<dbReference type="SUPFAM" id="SSF47616">
    <property type="entry name" value="GST C-terminal domain-like"/>
    <property type="match status" value="1"/>
</dbReference>
<dbReference type="InterPro" id="IPR026928">
    <property type="entry name" value="FAX/IsoI-like"/>
</dbReference>
<dbReference type="Proteomes" id="UP001596473">
    <property type="component" value="Unassembled WGS sequence"/>
</dbReference>
<dbReference type="Pfam" id="PF17171">
    <property type="entry name" value="GST_C_6"/>
    <property type="match status" value="1"/>
</dbReference>
<dbReference type="InterPro" id="IPR033468">
    <property type="entry name" value="Metaxin_GST"/>
</dbReference>
<evidence type="ECO:0000259" key="1">
    <source>
        <dbReference type="Pfam" id="PF17171"/>
    </source>
</evidence>
<dbReference type="InterPro" id="IPR012336">
    <property type="entry name" value="Thioredoxin-like_fold"/>
</dbReference>
<dbReference type="EMBL" id="JBHTBQ010000010">
    <property type="protein sequence ID" value="MFC7419462.1"/>
    <property type="molecule type" value="Genomic_DNA"/>
</dbReference>
<dbReference type="InterPro" id="IPR040079">
    <property type="entry name" value="Glutathione_S-Trfase"/>
</dbReference>
<evidence type="ECO:0000313" key="4">
    <source>
        <dbReference type="Proteomes" id="UP001596473"/>
    </source>
</evidence>
<evidence type="ECO:0000259" key="2">
    <source>
        <dbReference type="Pfam" id="PF17172"/>
    </source>
</evidence>
<sequence>MMTLYTFGPAFGLPDMSPFVTKAEILLKMAGCDYQCQTGGYAKAPKGKLPYLLTEHAQIDDSTLIRFYLEQTLKIDFDAALSPAERGVSWAFEKMLEEHFYYISLRDRWAVDANFDKGPKKIFKRIPAFIRGLVIWKVRRKMNTKLHMQGIALHKEADITQLAKKDLDALSDFLADKNYLMGDQLCAADATVYAFMRSVLCPVFDSAAHQYALSKPNLVAYCERLSKKLYPEHKEALA</sequence>
<dbReference type="InterPro" id="IPR036249">
    <property type="entry name" value="Thioredoxin-like_sf"/>
</dbReference>
<organism evidence="3 4">
    <name type="scientific">Iodobacter arcticus</name>
    <dbReference type="NCBI Taxonomy" id="590593"/>
    <lineage>
        <taxon>Bacteria</taxon>
        <taxon>Pseudomonadati</taxon>
        <taxon>Pseudomonadota</taxon>
        <taxon>Betaproteobacteria</taxon>
        <taxon>Neisseriales</taxon>
        <taxon>Chitinibacteraceae</taxon>
        <taxon>Iodobacter</taxon>
    </lineage>
</organism>
<keyword evidence="4" id="KW-1185">Reference proteome</keyword>
<dbReference type="RefSeq" id="WP_380186952.1">
    <property type="nucleotide sequence ID" value="NZ_JBHTBQ010000010.1"/>
</dbReference>
<dbReference type="SFLD" id="SFLDG01200">
    <property type="entry name" value="SUF1.1"/>
    <property type="match status" value="1"/>
</dbReference>
<dbReference type="Pfam" id="PF17172">
    <property type="entry name" value="GST_N_4"/>
    <property type="match status" value="1"/>
</dbReference>
<dbReference type="CDD" id="cd03193">
    <property type="entry name" value="GST_C_Metaxin"/>
    <property type="match status" value="1"/>
</dbReference>